<dbReference type="Gene3D" id="2.40.70.10">
    <property type="entry name" value="Acid Proteases"/>
    <property type="match status" value="1"/>
</dbReference>
<sequence>MEGGGDSLFTALSILDLQWKIEDKKVKKFTKHTDLNTDELRKELWQSISDNPGLYGINFNPETRREFQKFKAKDYPASDIFIQCFANKRHCKVELYFSNIKPVVFNPFKHEKNNRIARLQLKGIDHFNLLIQTEENIPEVTECMYFPAEEKNENPVENSECVSSDEESKTSENIQCGKNIRKGKMGFDRGIDEEINKKNNLIQFNCPHVGKNLSVGKIKFGTKDHMITVCALYDTCASMCLMSCSLAQVLEFRGLAMKDRLEAIKLTGIGGAKILVNLPYMFATPCFNNDYQFGNTRWGVMDDNKIPACAVIGFNFLSKYMITLDYQYMTLNVNNLRLLNLGRDIKIPSIQTSAEDINPKSEIEEFEDNICQQKIEIVPILADRFQEHLENLNLKQENLMELDSDPNSNCKQQCKAILEKLPTQHCYEDGYIDPEKIPWDTLLFQGYSLLKKIKFIDGANSFKLRNDIDDADVNCQVIRYANQIEAVPDLEYLKQGNKLWKVIEELEETKESIGIEHGDRIHILGKKYPEIIYLWNEFNNPKKKHIPNRDKMIQS</sequence>
<name>A0A820IIN0_9BILA</name>
<proteinExistence type="predicted"/>
<evidence type="ECO:0000313" key="1">
    <source>
        <dbReference type="EMBL" id="CAF4307984.1"/>
    </source>
</evidence>
<accession>A0A820IIN0</accession>
<dbReference type="CDD" id="cd22744">
    <property type="entry name" value="OTU"/>
    <property type="match status" value="1"/>
</dbReference>
<gene>
    <name evidence="1" type="ORF">UXM345_LOCUS33786</name>
</gene>
<organism evidence="1 2">
    <name type="scientific">Rotaria magnacalcarata</name>
    <dbReference type="NCBI Taxonomy" id="392030"/>
    <lineage>
        <taxon>Eukaryota</taxon>
        <taxon>Metazoa</taxon>
        <taxon>Spiralia</taxon>
        <taxon>Gnathifera</taxon>
        <taxon>Rotifera</taxon>
        <taxon>Eurotatoria</taxon>
        <taxon>Bdelloidea</taxon>
        <taxon>Philodinida</taxon>
        <taxon>Philodinidae</taxon>
        <taxon>Rotaria</taxon>
    </lineage>
</organism>
<dbReference type="AlphaFoldDB" id="A0A820IIN0"/>
<feature type="non-terminal residue" evidence="1">
    <location>
        <position position="1"/>
    </location>
</feature>
<dbReference type="Proteomes" id="UP000663842">
    <property type="component" value="Unassembled WGS sequence"/>
</dbReference>
<comment type="caution">
    <text evidence="1">The sequence shown here is derived from an EMBL/GenBank/DDBJ whole genome shotgun (WGS) entry which is preliminary data.</text>
</comment>
<protein>
    <submittedName>
        <fullName evidence="1">Uncharacterized protein</fullName>
    </submittedName>
</protein>
<reference evidence="1" key="1">
    <citation type="submission" date="2021-02" db="EMBL/GenBank/DDBJ databases">
        <authorList>
            <person name="Nowell W R."/>
        </authorList>
    </citation>
    <scope>NUCLEOTIDE SEQUENCE</scope>
</reference>
<evidence type="ECO:0000313" key="2">
    <source>
        <dbReference type="Proteomes" id="UP000663842"/>
    </source>
</evidence>
<dbReference type="EMBL" id="CAJOBF010011602">
    <property type="protein sequence ID" value="CAF4307984.1"/>
    <property type="molecule type" value="Genomic_DNA"/>
</dbReference>
<dbReference type="InterPro" id="IPR021109">
    <property type="entry name" value="Peptidase_aspartic_dom_sf"/>
</dbReference>